<evidence type="ECO:0000313" key="6">
    <source>
        <dbReference type="Proteomes" id="UP000434957"/>
    </source>
</evidence>
<evidence type="ECO:0000313" key="4">
    <source>
        <dbReference type="EMBL" id="KAE9335832.1"/>
    </source>
</evidence>
<evidence type="ECO:0000256" key="1">
    <source>
        <dbReference type="SAM" id="SignalP"/>
    </source>
</evidence>
<feature type="chain" id="PRO_5036167657" evidence="1">
    <location>
        <begin position="29"/>
        <end position="67"/>
    </location>
</feature>
<feature type="signal peptide" evidence="1">
    <location>
        <begin position="1"/>
        <end position="28"/>
    </location>
</feature>
<dbReference type="EMBL" id="QXFT01000785">
    <property type="protein sequence ID" value="KAE9335832.1"/>
    <property type="molecule type" value="Genomic_DNA"/>
</dbReference>
<gene>
    <name evidence="3" type="ORF">PR001_g7260</name>
    <name evidence="2" type="ORF">PR002_g7914</name>
    <name evidence="4" type="ORF">PR003_g12819</name>
</gene>
<organism evidence="4 6">
    <name type="scientific">Phytophthora rubi</name>
    <dbReference type="NCBI Taxonomy" id="129364"/>
    <lineage>
        <taxon>Eukaryota</taxon>
        <taxon>Sar</taxon>
        <taxon>Stramenopiles</taxon>
        <taxon>Oomycota</taxon>
        <taxon>Peronosporomycetes</taxon>
        <taxon>Peronosporales</taxon>
        <taxon>Peronosporaceae</taxon>
        <taxon>Phytophthora</taxon>
    </lineage>
</organism>
<evidence type="ECO:0000313" key="7">
    <source>
        <dbReference type="Proteomes" id="UP000435112"/>
    </source>
</evidence>
<reference evidence="4 6" key="1">
    <citation type="submission" date="2018-08" db="EMBL/GenBank/DDBJ databases">
        <title>Genomic investigation of the strawberry pathogen Phytophthora fragariae indicates pathogenicity is determined by transcriptional variation in three key races.</title>
        <authorList>
            <person name="Adams T.M."/>
            <person name="Armitage A.D."/>
            <person name="Sobczyk M.K."/>
            <person name="Bates H.J."/>
            <person name="Dunwell J.M."/>
            <person name="Nellist C.F."/>
            <person name="Harrison R.J."/>
        </authorList>
    </citation>
    <scope>NUCLEOTIDE SEQUENCE [LARGE SCALE GENOMIC DNA]</scope>
    <source>
        <strain evidence="3 5">SCRP249</strain>
        <strain evidence="2 7">SCRP324</strain>
        <strain evidence="4 6">SCRP333</strain>
    </source>
</reference>
<evidence type="ECO:0000313" key="5">
    <source>
        <dbReference type="Proteomes" id="UP000429607"/>
    </source>
</evidence>
<comment type="caution">
    <text evidence="4">The sequence shown here is derived from an EMBL/GenBank/DDBJ whole genome shotgun (WGS) entry which is preliminary data.</text>
</comment>
<dbReference type="EMBL" id="QXFV01000357">
    <property type="protein sequence ID" value="KAE9040049.1"/>
    <property type="molecule type" value="Genomic_DNA"/>
</dbReference>
<dbReference type="Proteomes" id="UP000429607">
    <property type="component" value="Unassembled WGS sequence"/>
</dbReference>
<dbReference type="EMBL" id="QXFU01000389">
    <property type="protein sequence ID" value="KAE9034839.1"/>
    <property type="molecule type" value="Genomic_DNA"/>
</dbReference>
<keyword evidence="1" id="KW-0732">Signal</keyword>
<evidence type="ECO:0000313" key="2">
    <source>
        <dbReference type="EMBL" id="KAE9034839.1"/>
    </source>
</evidence>
<dbReference type="AlphaFoldDB" id="A0A6A4F782"/>
<accession>A0A6A4F782</accession>
<sequence>MRHPTRPKRRIGIHLLVIQLFRTHFSVANTHKEYLTLSLEQVQYSQKETVEFLTDHPNTISLCQCMY</sequence>
<dbReference type="Proteomes" id="UP000434957">
    <property type="component" value="Unassembled WGS sequence"/>
</dbReference>
<protein>
    <submittedName>
        <fullName evidence="4">Uncharacterized protein</fullName>
    </submittedName>
</protein>
<name>A0A6A4F782_9STRA</name>
<keyword evidence="6" id="KW-1185">Reference proteome</keyword>
<proteinExistence type="predicted"/>
<dbReference type="Proteomes" id="UP000435112">
    <property type="component" value="Unassembled WGS sequence"/>
</dbReference>
<evidence type="ECO:0000313" key="3">
    <source>
        <dbReference type="EMBL" id="KAE9040049.1"/>
    </source>
</evidence>